<feature type="transmembrane region" description="Helical" evidence="10">
    <location>
        <begin position="763"/>
        <end position="783"/>
    </location>
</feature>
<dbReference type="Pfam" id="PF08282">
    <property type="entry name" value="Hydrolase_3"/>
    <property type="match status" value="1"/>
</dbReference>
<dbReference type="SFLD" id="SFLDF00027">
    <property type="entry name" value="p-type_atpase"/>
    <property type="match status" value="1"/>
</dbReference>
<evidence type="ECO:0000256" key="1">
    <source>
        <dbReference type="ARBA" id="ARBA00004651"/>
    </source>
</evidence>
<comment type="caution">
    <text evidence="12">The sequence shown here is derived from an EMBL/GenBank/DDBJ whole genome shotgun (WGS) entry which is preliminary data.</text>
</comment>
<keyword evidence="4 10" id="KW-0812">Transmembrane</keyword>
<evidence type="ECO:0000259" key="11">
    <source>
        <dbReference type="SMART" id="SM00831"/>
    </source>
</evidence>
<dbReference type="SUPFAM" id="SSF56784">
    <property type="entry name" value="HAD-like"/>
    <property type="match status" value="1"/>
</dbReference>
<feature type="transmembrane region" description="Helical" evidence="10">
    <location>
        <begin position="47"/>
        <end position="75"/>
    </location>
</feature>
<dbReference type="InterPro" id="IPR023214">
    <property type="entry name" value="HAD_sf"/>
</dbReference>
<dbReference type="InterPro" id="IPR050510">
    <property type="entry name" value="Cation_transp_ATPase_P-type"/>
</dbReference>
<protein>
    <recommendedName>
        <fullName evidence="11">Cation-transporting P-type ATPase N-terminal domain-containing protein</fullName>
    </recommendedName>
</protein>
<dbReference type="Pfam" id="PF00689">
    <property type="entry name" value="Cation_ATPase_C"/>
    <property type="match status" value="1"/>
</dbReference>
<feature type="transmembrane region" description="Helical" evidence="10">
    <location>
        <begin position="81"/>
        <end position="100"/>
    </location>
</feature>
<dbReference type="InterPro" id="IPR001757">
    <property type="entry name" value="P_typ_ATPase"/>
</dbReference>
<dbReference type="InterPro" id="IPR059000">
    <property type="entry name" value="ATPase_P-type_domA"/>
</dbReference>
<dbReference type="SUPFAM" id="SSF81653">
    <property type="entry name" value="Calcium ATPase, transduction domain A"/>
    <property type="match status" value="1"/>
</dbReference>
<gene>
    <name evidence="12" type="ORF">A3B14_03975</name>
</gene>
<reference evidence="12 13" key="1">
    <citation type="journal article" date="2016" name="Nat. Commun.">
        <title>Thousands of microbial genomes shed light on interconnected biogeochemical processes in an aquifer system.</title>
        <authorList>
            <person name="Anantharaman K."/>
            <person name="Brown C.T."/>
            <person name="Hug L.A."/>
            <person name="Sharon I."/>
            <person name="Castelle C.J."/>
            <person name="Probst A.J."/>
            <person name="Thomas B.C."/>
            <person name="Singh A."/>
            <person name="Wilkins M.J."/>
            <person name="Karaoz U."/>
            <person name="Brodie E.L."/>
            <person name="Williams K.H."/>
            <person name="Hubbard S.S."/>
            <person name="Banfield J.F."/>
        </authorList>
    </citation>
    <scope>NUCLEOTIDE SEQUENCE [LARGE SCALE GENOMIC DNA]</scope>
</reference>
<dbReference type="InterPro" id="IPR006068">
    <property type="entry name" value="ATPase_P-typ_cation-transptr_C"/>
</dbReference>
<dbReference type="Pfam" id="PF00690">
    <property type="entry name" value="Cation_ATPase_N"/>
    <property type="match status" value="1"/>
</dbReference>
<feature type="transmembrane region" description="Helical" evidence="10">
    <location>
        <begin position="826"/>
        <end position="848"/>
    </location>
</feature>
<evidence type="ECO:0000256" key="3">
    <source>
        <dbReference type="ARBA" id="ARBA00022475"/>
    </source>
</evidence>
<keyword evidence="3" id="KW-1003">Cell membrane</keyword>
<evidence type="ECO:0000256" key="7">
    <source>
        <dbReference type="ARBA" id="ARBA00022967"/>
    </source>
</evidence>
<organism evidence="12 13">
    <name type="scientific">Candidatus Zambryskibacteria bacterium RIFCSPLOWO2_01_FULL_45_21</name>
    <dbReference type="NCBI Taxonomy" id="1802761"/>
    <lineage>
        <taxon>Bacteria</taxon>
        <taxon>Candidatus Zambryskiibacteriota</taxon>
    </lineage>
</organism>
<dbReference type="SUPFAM" id="SSF81665">
    <property type="entry name" value="Calcium ATPase, transmembrane domain M"/>
    <property type="match status" value="1"/>
</dbReference>
<keyword evidence="8 10" id="KW-1133">Transmembrane helix</keyword>
<dbReference type="NCBIfam" id="TIGR01494">
    <property type="entry name" value="ATPase_P-type"/>
    <property type="match status" value="2"/>
</dbReference>
<comment type="similarity">
    <text evidence="2">Belongs to the cation transport ATPase (P-type) (TC 3.A.3) family. Type IIA subfamily.</text>
</comment>
<dbReference type="Gene3D" id="1.20.1110.10">
    <property type="entry name" value="Calcium-transporting ATPase, transmembrane domain"/>
    <property type="match status" value="1"/>
</dbReference>
<dbReference type="InterPro" id="IPR036412">
    <property type="entry name" value="HAD-like_sf"/>
</dbReference>
<evidence type="ECO:0000256" key="4">
    <source>
        <dbReference type="ARBA" id="ARBA00022692"/>
    </source>
</evidence>
<evidence type="ECO:0000256" key="9">
    <source>
        <dbReference type="ARBA" id="ARBA00023136"/>
    </source>
</evidence>
<sequence>MSLPWHNISLEEVFRQIDSSRFGLTTDKAVFRLKKFGKNILPRKKPVSALSIFLSQFKSPLIYILFAAAAISLLLKHSADAIFILIVLLINTSVGFYQEFKANNSMELLRRMVVVRARVVRDGSEKEVDSEELVPGDLILVRAGDKVPADARILESKKLKVNEASLTGEWLASDKQPGVLKEDTALGDRTNLIFLGTIVEEGNASAVVVSTGADTQIGEVVSLVEEAHERLTPLQKEIARLSHLVGIFVLAAAVVILIIGVFSGEPLKDIIIATIALAVSAIPAGILPAITIILVLGMRRILTQKAVVRKLIANETLGSVTVICTDKTGTLTEGKMEVAAVLTGSRELLAGKGSGQLFDTKNSNGIESHIIALKIAALTNEAFVENPEDEFHEWIVRGRPTEKALLLAGTHAGLDRRELEKKYPIIDRISFDSDSKYSGTLHQIDKDKRVLYIIGAPELVIRKSSNLYVDGNKEHIRSEISQALIKKLGQLTDRGLRVIACAYREMSNRSRFSDLNNAVERLTLVGFIALKDPLRPDSRESISLTKKAGIRTIIVTGDHKGTAKAVAQEIGIPASDDQIIEGEEIDNMSEEVFRAKLKKVTIFARVSPKHKVRLIEALQKDNEVVAMVGDGVNDAPALKVADVGLAVGSGTDVAKEVADIVLLDDNFRTIVKAVEQGRAIFENIRKVFVYLVADDFSQLFLFLAAMAFGLPLPLLAAQILWINLVEDGFPDIALTTEQELEGIMEQSPRKPNEPIMNKPIKQWTLVIFLISGLAASLTFFTIWNLTHDLERSRTLVFALMGLDSLIFAFSARSFKKTVFRKDIFSNHFLVGATVISFILLVVALYVPFFQSVLSTSPITILDWAIIFAVGIIEIIIIDFWKGKIFVSKPLQLKKEAQTV</sequence>
<dbReference type="GO" id="GO:0005886">
    <property type="term" value="C:plasma membrane"/>
    <property type="evidence" value="ECO:0007669"/>
    <property type="project" value="UniProtKB-SubCell"/>
</dbReference>
<dbReference type="GO" id="GO:0016887">
    <property type="term" value="F:ATP hydrolysis activity"/>
    <property type="evidence" value="ECO:0007669"/>
    <property type="project" value="InterPro"/>
</dbReference>
<dbReference type="InterPro" id="IPR023298">
    <property type="entry name" value="ATPase_P-typ_TM_dom_sf"/>
</dbReference>
<evidence type="ECO:0000256" key="2">
    <source>
        <dbReference type="ARBA" id="ARBA00005675"/>
    </source>
</evidence>
<dbReference type="PRINTS" id="PR00120">
    <property type="entry name" value="HATPASE"/>
</dbReference>
<evidence type="ECO:0000256" key="8">
    <source>
        <dbReference type="ARBA" id="ARBA00022989"/>
    </source>
</evidence>
<feature type="transmembrane region" description="Helical" evidence="10">
    <location>
        <begin position="270"/>
        <end position="296"/>
    </location>
</feature>
<dbReference type="PRINTS" id="PR00119">
    <property type="entry name" value="CATATPASE"/>
</dbReference>
<dbReference type="InterPro" id="IPR044492">
    <property type="entry name" value="P_typ_ATPase_HD_dom"/>
</dbReference>
<dbReference type="PANTHER" id="PTHR43294">
    <property type="entry name" value="SODIUM/POTASSIUM-TRANSPORTING ATPASE SUBUNIT ALPHA"/>
    <property type="match status" value="1"/>
</dbReference>
<dbReference type="SFLD" id="SFLDS00003">
    <property type="entry name" value="Haloacid_Dehalogenase"/>
    <property type="match status" value="1"/>
</dbReference>
<dbReference type="Gene3D" id="3.40.1110.10">
    <property type="entry name" value="Calcium-transporting ATPase, cytoplasmic domain N"/>
    <property type="match status" value="1"/>
</dbReference>
<dbReference type="EMBL" id="MHWE01000013">
    <property type="protein sequence ID" value="OHB03822.1"/>
    <property type="molecule type" value="Genomic_DNA"/>
</dbReference>
<keyword evidence="7" id="KW-1278">Translocase</keyword>
<evidence type="ECO:0000256" key="10">
    <source>
        <dbReference type="SAM" id="Phobius"/>
    </source>
</evidence>
<dbReference type="SFLD" id="SFLDG00002">
    <property type="entry name" value="C1.7:_P-type_atpase_like"/>
    <property type="match status" value="1"/>
</dbReference>
<dbReference type="AlphaFoldDB" id="A0A1G2U4R9"/>
<feature type="domain" description="Cation-transporting P-type ATPase N-terminal" evidence="11">
    <location>
        <begin position="4"/>
        <end position="77"/>
    </location>
</feature>
<dbReference type="InterPro" id="IPR004014">
    <property type="entry name" value="ATPase_P-typ_cation-transptr_N"/>
</dbReference>
<dbReference type="InterPro" id="IPR018303">
    <property type="entry name" value="ATPase_P-typ_P_site"/>
</dbReference>
<dbReference type="SUPFAM" id="SSF81660">
    <property type="entry name" value="Metal cation-transporting ATPase, ATP-binding domain N"/>
    <property type="match status" value="1"/>
</dbReference>
<evidence type="ECO:0000256" key="6">
    <source>
        <dbReference type="ARBA" id="ARBA00022840"/>
    </source>
</evidence>
<feature type="transmembrane region" description="Helical" evidence="10">
    <location>
        <begin position="795"/>
        <end position="814"/>
    </location>
</feature>
<dbReference type="Pfam" id="PF13246">
    <property type="entry name" value="Cation_ATPase"/>
    <property type="match status" value="1"/>
</dbReference>
<dbReference type="PANTHER" id="PTHR43294:SF21">
    <property type="entry name" value="CATION TRANSPORTING ATPASE"/>
    <property type="match status" value="1"/>
</dbReference>
<evidence type="ECO:0000313" key="12">
    <source>
        <dbReference type="EMBL" id="OHB03822.1"/>
    </source>
</evidence>
<keyword evidence="6" id="KW-0067">ATP-binding</keyword>
<evidence type="ECO:0000256" key="5">
    <source>
        <dbReference type="ARBA" id="ARBA00022741"/>
    </source>
</evidence>
<dbReference type="Proteomes" id="UP000176800">
    <property type="component" value="Unassembled WGS sequence"/>
</dbReference>
<dbReference type="InterPro" id="IPR008250">
    <property type="entry name" value="ATPase_P-typ_transduc_dom_A_sf"/>
</dbReference>
<dbReference type="PROSITE" id="PS00154">
    <property type="entry name" value="ATPASE_E1_E2"/>
    <property type="match status" value="1"/>
</dbReference>
<dbReference type="SMART" id="SM00831">
    <property type="entry name" value="Cation_ATPase_N"/>
    <property type="match status" value="1"/>
</dbReference>
<accession>A0A1G2U4R9</accession>
<feature type="transmembrane region" description="Helical" evidence="10">
    <location>
        <begin position="860"/>
        <end position="880"/>
    </location>
</feature>
<dbReference type="GO" id="GO:0005524">
    <property type="term" value="F:ATP binding"/>
    <property type="evidence" value="ECO:0007669"/>
    <property type="project" value="UniProtKB-KW"/>
</dbReference>
<name>A0A1G2U4R9_9BACT</name>
<dbReference type="InterPro" id="IPR023299">
    <property type="entry name" value="ATPase_P-typ_cyto_dom_N"/>
</dbReference>
<evidence type="ECO:0000313" key="13">
    <source>
        <dbReference type="Proteomes" id="UP000176800"/>
    </source>
</evidence>
<dbReference type="Pfam" id="PF00122">
    <property type="entry name" value="E1-E2_ATPase"/>
    <property type="match status" value="1"/>
</dbReference>
<feature type="transmembrane region" description="Helical" evidence="10">
    <location>
        <begin position="244"/>
        <end position="264"/>
    </location>
</feature>
<keyword evidence="9 10" id="KW-0472">Membrane</keyword>
<proteinExistence type="inferred from homology"/>
<dbReference type="Gene3D" id="2.70.150.10">
    <property type="entry name" value="Calcium-transporting ATPase, cytoplasmic transduction domain A"/>
    <property type="match status" value="1"/>
</dbReference>
<keyword evidence="5" id="KW-0547">Nucleotide-binding</keyword>
<dbReference type="Gene3D" id="3.40.50.1000">
    <property type="entry name" value="HAD superfamily/HAD-like"/>
    <property type="match status" value="1"/>
</dbReference>
<comment type="subcellular location">
    <subcellularLocation>
        <location evidence="1">Cell membrane</location>
        <topology evidence="1">Multi-pass membrane protein</topology>
    </subcellularLocation>
</comment>